<evidence type="ECO:0000256" key="5">
    <source>
        <dbReference type="HAMAP-Rule" id="MF_01201"/>
    </source>
</evidence>
<dbReference type="OrthoDB" id="9813814at2"/>
<comment type="cofactor">
    <cofactor evidence="2 5 6">
        <name>pyridoxal 5'-phosphate</name>
        <dbReference type="ChEBI" id="CHEBI:597326"/>
    </cofactor>
</comment>
<feature type="active site" description="Proton acceptor; specific for D-alanine" evidence="5">
    <location>
        <position position="38"/>
    </location>
</feature>
<dbReference type="GO" id="GO:0030170">
    <property type="term" value="F:pyridoxal phosphate binding"/>
    <property type="evidence" value="ECO:0007669"/>
    <property type="project" value="UniProtKB-UniRule"/>
</dbReference>
<dbReference type="PROSITE" id="PS00395">
    <property type="entry name" value="ALANINE_RACEMASE"/>
    <property type="match status" value="1"/>
</dbReference>
<keyword evidence="10" id="KW-1185">Reference proteome</keyword>
<accession>A0A285D5F5</accession>
<proteinExistence type="inferred from homology"/>
<dbReference type="Gene3D" id="2.40.37.10">
    <property type="entry name" value="Lyase, Ornithine Decarboxylase, Chain A, domain 1"/>
    <property type="match status" value="1"/>
</dbReference>
<evidence type="ECO:0000256" key="7">
    <source>
        <dbReference type="PIRSR" id="PIRSR600821-52"/>
    </source>
</evidence>
<feature type="active site" description="Proton acceptor; specific for L-alanine" evidence="5">
    <location>
        <position position="263"/>
    </location>
</feature>
<evidence type="ECO:0000256" key="4">
    <source>
        <dbReference type="ARBA" id="ARBA00023235"/>
    </source>
</evidence>
<dbReference type="PRINTS" id="PR00992">
    <property type="entry name" value="ALARACEMASE"/>
</dbReference>
<dbReference type="SUPFAM" id="SSF51419">
    <property type="entry name" value="PLP-binding barrel"/>
    <property type="match status" value="1"/>
</dbReference>
<dbReference type="Pfam" id="PF01168">
    <property type="entry name" value="Ala_racemase_N"/>
    <property type="match status" value="1"/>
</dbReference>
<feature type="binding site" evidence="5 7">
    <location>
        <position position="310"/>
    </location>
    <ligand>
        <name>substrate</name>
    </ligand>
</feature>
<dbReference type="InterPro" id="IPR000821">
    <property type="entry name" value="Ala_racemase"/>
</dbReference>
<dbReference type="HAMAP" id="MF_01201">
    <property type="entry name" value="Ala_racemase"/>
    <property type="match status" value="1"/>
</dbReference>
<dbReference type="InterPro" id="IPR020622">
    <property type="entry name" value="Ala_racemase_pyridoxalP-BS"/>
</dbReference>
<dbReference type="GO" id="GO:0005829">
    <property type="term" value="C:cytosol"/>
    <property type="evidence" value="ECO:0007669"/>
    <property type="project" value="TreeGrafter"/>
</dbReference>
<feature type="domain" description="Alanine racemase C-terminal" evidence="8">
    <location>
        <begin position="242"/>
        <end position="363"/>
    </location>
</feature>
<dbReference type="EMBL" id="OAOP01000009">
    <property type="protein sequence ID" value="SNX74586.1"/>
    <property type="molecule type" value="Genomic_DNA"/>
</dbReference>
<dbReference type="Pfam" id="PF00842">
    <property type="entry name" value="Ala_racemase_C"/>
    <property type="match status" value="1"/>
</dbReference>
<dbReference type="Gene3D" id="3.20.20.10">
    <property type="entry name" value="Alanine racemase"/>
    <property type="match status" value="1"/>
</dbReference>
<keyword evidence="3 5" id="KW-0663">Pyridoxal phosphate</keyword>
<evidence type="ECO:0000256" key="2">
    <source>
        <dbReference type="ARBA" id="ARBA00001933"/>
    </source>
</evidence>
<evidence type="ECO:0000313" key="9">
    <source>
        <dbReference type="EMBL" id="SNX74586.1"/>
    </source>
</evidence>
<feature type="binding site" evidence="5 7">
    <location>
        <position position="134"/>
    </location>
    <ligand>
        <name>substrate</name>
    </ligand>
</feature>
<evidence type="ECO:0000259" key="8">
    <source>
        <dbReference type="SMART" id="SM01005"/>
    </source>
</evidence>
<dbReference type="PANTHER" id="PTHR30511">
    <property type="entry name" value="ALANINE RACEMASE"/>
    <property type="match status" value="1"/>
</dbReference>
<dbReference type="CDD" id="cd00430">
    <property type="entry name" value="PLPDE_III_AR"/>
    <property type="match status" value="1"/>
</dbReference>
<dbReference type="AlphaFoldDB" id="A0A285D5F5"/>
<evidence type="ECO:0000256" key="6">
    <source>
        <dbReference type="PIRSR" id="PIRSR600821-50"/>
    </source>
</evidence>
<organism evidence="9 10">
    <name type="scientific">Bacillus oleivorans</name>
    <dbReference type="NCBI Taxonomy" id="1448271"/>
    <lineage>
        <taxon>Bacteria</taxon>
        <taxon>Bacillati</taxon>
        <taxon>Bacillota</taxon>
        <taxon>Bacilli</taxon>
        <taxon>Bacillales</taxon>
        <taxon>Bacillaceae</taxon>
        <taxon>Bacillus</taxon>
    </lineage>
</organism>
<comment type="catalytic activity">
    <reaction evidence="1 5">
        <text>L-alanine = D-alanine</text>
        <dbReference type="Rhea" id="RHEA:20249"/>
        <dbReference type="ChEBI" id="CHEBI:57416"/>
        <dbReference type="ChEBI" id="CHEBI:57972"/>
        <dbReference type="EC" id="5.1.1.1"/>
    </reaction>
</comment>
<protein>
    <recommendedName>
        <fullName evidence="5">Alanine racemase</fullName>
        <ecNumber evidence="5">5.1.1.1</ecNumber>
    </recommendedName>
</protein>
<dbReference type="InterPro" id="IPR001608">
    <property type="entry name" value="Ala_racemase_N"/>
</dbReference>
<dbReference type="InterPro" id="IPR009006">
    <property type="entry name" value="Ala_racemase/Decarboxylase_C"/>
</dbReference>
<dbReference type="FunFam" id="3.20.20.10:FF:000002">
    <property type="entry name" value="Alanine racemase"/>
    <property type="match status" value="1"/>
</dbReference>
<comment type="pathway">
    <text evidence="5">Amino-acid biosynthesis; D-alanine biosynthesis; D-alanine from L-alanine: step 1/1.</text>
</comment>
<dbReference type="GO" id="GO:0030632">
    <property type="term" value="P:D-alanine biosynthetic process"/>
    <property type="evidence" value="ECO:0007669"/>
    <property type="project" value="UniProtKB-UniRule"/>
</dbReference>
<name>A0A285D5F5_9BACI</name>
<dbReference type="NCBIfam" id="TIGR00492">
    <property type="entry name" value="alr"/>
    <property type="match status" value="1"/>
</dbReference>
<evidence type="ECO:0000313" key="10">
    <source>
        <dbReference type="Proteomes" id="UP000219546"/>
    </source>
</evidence>
<feature type="modified residue" description="N6-(pyridoxal phosphate)lysine" evidence="5 6">
    <location>
        <position position="38"/>
    </location>
</feature>
<dbReference type="UniPathway" id="UPA00042">
    <property type="reaction ID" value="UER00497"/>
</dbReference>
<dbReference type="InterPro" id="IPR029066">
    <property type="entry name" value="PLP-binding_barrel"/>
</dbReference>
<dbReference type="InterPro" id="IPR011079">
    <property type="entry name" value="Ala_racemase_C"/>
</dbReference>
<dbReference type="RefSeq" id="WP_097160031.1">
    <property type="nucleotide sequence ID" value="NZ_JBEPMQ010000009.1"/>
</dbReference>
<dbReference type="EC" id="5.1.1.1" evidence="5"/>
<keyword evidence="4 5" id="KW-0413">Isomerase</keyword>
<dbReference type="PANTHER" id="PTHR30511:SF0">
    <property type="entry name" value="ALANINE RACEMASE, CATABOLIC-RELATED"/>
    <property type="match status" value="1"/>
</dbReference>
<reference evidence="9 10" key="1">
    <citation type="submission" date="2017-08" db="EMBL/GenBank/DDBJ databases">
        <authorList>
            <person name="de Groot N.N."/>
        </authorList>
    </citation>
    <scope>NUCLEOTIDE SEQUENCE [LARGE SCALE GENOMIC DNA]</scope>
    <source>
        <strain evidence="9 10">JC228</strain>
    </source>
</reference>
<dbReference type="FunFam" id="2.40.37.10:FF:000006">
    <property type="entry name" value="Alanine racemase"/>
    <property type="match status" value="1"/>
</dbReference>
<comment type="similarity">
    <text evidence="5">Belongs to the alanine racemase family.</text>
</comment>
<evidence type="ECO:0000256" key="3">
    <source>
        <dbReference type="ARBA" id="ARBA00022898"/>
    </source>
</evidence>
<dbReference type="SUPFAM" id="SSF50621">
    <property type="entry name" value="Alanine racemase C-terminal domain-like"/>
    <property type="match status" value="1"/>
</dbReference>
<comment type="function">
    <text evidence="5">Catalyzes the interconversion of L-alanine and D-alanine. May also act on other amino acids.</text>
</comment>
<dbReference type="SMART" id="SM01005">
    <property type="entry name" value="Ala_racemase_C"/>
    <property type="match status" value="1"/>
</dbReference>
<dbReference type="GO" id="GO:0008784">
    <property type="term" value="F:alanine racemase activity"/>
    <property type="evidence" value="ECO:0007669"/>
    <property type="project" value="UniProtKB-UniRule"/>
</dbReference>
<dbReference type="GO" id="GO:0009252">
    <property type="term" value="P:peptidoglycan biosynthetic process"/>
    <property type="evidence" value="ECO:0007669"/>
    <property type="project" value="TreeGrafter"/>
</dbReference>
<sequence length="380" mass="42474">MTFLRDTWAEVNLDAIEWNVKKMREFLSDDVQIMAVVKANAYGHGDLEVAETALESGASMVAVAILDEAIALRKKGIKAPILVLGASRPEDAPLAAAHDISVTVFQAGWLVKAERHLGIHPLKIHIKCDTGMGRLGVLSFSELNELVQMVKQSPQFIWEGIYTHFATADQIDERYFQKQLTMFDSWMEQLDEKPSMIHASNSAAAMKQDSKKFNAIRMGISMYGLSPSPEIKPFLPFELKPALSLYTKIVHVKRVEKGSAISYGNTYVAEQGEWIATLPIGYADGWIRKNQGKDVSLEGIRVPIVGRVCMDQCMIKLPDYYPEGTKVCLIGEVVTIDEVAERLDTINYEVACMISSRVPRIFIKNNQRKAVKNIILDQTP</sequence>
<gene>
    <name evidence="9" type="ORF">SAMN05877753_109196</name>
</gene>
<evidence type="ECO:0000256" key="1">
    <source>
        <dbReference type="ARBA" id="ARBA00000316"/>
    </source>
</evidence>
<dbReference type="Proteomes" id="UP000219546">
    <property type="component" value="Unassembled WGS sequence"/>
</dbReference>